<feature type="transmembrane region" description="Helical" evidence="9">
    <location>
        <begin position="295"/>
        <end position="313"/>
    </location>
</feature>
<evidence type="ECO:0000256" key="3">
    <source>
        <dbReference type="ARBA" id="ARBA00022448"/>
    </source>
</evidence>
<dbReference type="STRING" id="556484.B7G466"/>
<feature type="transmembrane region" description="Helical" evidence="9">
    <location>
        <begin position="424"/>
        <end position="444"/>
    </location>
</feature>
<dbReference type="GeneID" id="7202805"/>
<feature type="transmembrane region" description="Helical" evidence="9">
    <location>
        <begin position="456"/>
        <end position="476"/>
    </location>
</feature>
<feature type="transmembrane region" description="Helical" evidence="9">
    <location>
        <begin position="188"/>
        <end position="212"/>
    </location>
</feature>
<keyword evidence="6 9" id="KW-1133">Transmembrane helix</keyword>
<dbReference type="InterPro" id="IPR052599">
    <property type="entry name" value="SLC43A_AATransporter"/>
</dbReference>
<accession>B7G466</accession>
<feature type="region of interest" description="Disordered" evidence="8">
    <location>
        <begin position="221"/>
        <end position="251"/>
    </location>
</feature>
<dbReference type="AlphaFoldDB" id="B7G466"/>
<evidence type="ECO:0000256" key="4">
    <source>
        <dbReference type="ARBA" id="ARBA00022692"/>
    </source>
</evidence>
<evidence type="ECO:0000256" key="7">
    <source>
        <dbReference type="ARBA" id="ARBA00023136"/>
    </source>
</evidence>
<feature type="transmembrane region" description="Helical" evidence="9">
    <location>
        <begin position="16"/>
        <end position="36"/>
    </location>
</feature>
<feature type="transmembrane region" description="Helical" evidence="9">
    <location>
        <begin position="127"/>
        <end position="153"/>
    </location>
</feature>
<evidence type="ECO:0000256" key="6">
    <source>
        <dbReference type="ARBA" id="ARBA00022989"/>
    </source>
</evidence>
<feature type="transmembrane region" description="Helical" evidence="9">
    <location>
        <begin position="333"/>
        <end position="351"/>
    </location>
</feature>
<keyword evidence="5" id="KW-0029">Amino-acid transport</keyword>
<feature type="transmembrane region" description="Helical" evidence="9">
    <location>
        <begin position="100"/>
        <end position="121"/>
    </location>
</feature>
<dbReference type="PaxDb" id="2850-Phatr47588"/>
<organism evidence="10 11">
    <name type="scientific">Phaeodactylum tricornutum (strain CCAP 1055/1)</name>
    <dbReference type="NCBI Taxonomy" id="556484"/>
    <lineage>
        <taxon>Eukaryota</taxon>
        <taxon>Sar</taxon>
        <taxon>Stramenopiles</taxon>
        <taxon>Ochrophyta</taxon>
        <taxon>Bacillariophyta</taxon>
        <taxon>Bacillariophyceae</taxon>
        <taxon>Bacillariophycidae</taxon>
        <taxon>Naviculales</taxon>
        <taxon>Phaeodactylaceae</taxon>
        <taxon>Phaeodactylum</taxon>
    </lineage>
</organism>
<name>B7G466_PHATC</name>
<evidence type="ECO:0000256" key="2">
    <source>
        <dbReference type="ARBA" id="ARBA00006595"/>
    </source>
</evidence>
<evidence type="ECO:0000256" key="9">
    <source>
        <dbReference type="SAM" id="Phobius"/>
    </source>
</evidence>
<comment type="subcellular location">
    <subcellularLocation>
        <location evidence="1">Membrane</location>
        <topology evidence="1">Multi-pass membrane protein</topology>
    </subcellularLocation>
</comment>
<dbReference type="OrthoDB" id="330047at2759"/>
<gene>
    <name evidence="10" type="ORF">PHATRDRAFT_47588</name>
</gene>
<dbReference type="SUPFAM" id="SSF103473">
    <property type="entry name" value="MFS general substrate transporter"/>
    <property type="match status" value="1"/>
</dbReference>
<reference evidence="10 11" key="1">
    <citation type="journal article" date="2008" name="Nature">
        <title>The Phaeodactylum genome reveals the evolutionary history of diatom genomes.</title>
        <authorList>
            <person name="Bowler C."/>
            <person name="Allen A.E."/>
            <person name="Badger J.H."/>
            <person name="Grimwood J."/>
            <person name="Jabbari K."/>
            <person name="Kuo A."/>
            <person name="Maheswari U."/>
            <person name="Martens C."/>
            <person name="Maumus F."/>
            <person name="Otillar R.P."/>
            <person name="Rayko E."/>
            <person name="Salamov A."/>
            <person name="Vandepoele K."/>
            <person name="Beszteri B."/>
            <person name="Gruber A."/>
            <person name="Heijde M."/>
            <person name="Katinka M."/>
            <person name="Mock T."/>
            <person name="Valentin K."/>
            <person name="Verret F."/>
            <person name="Berges J.A."/>
            <person name="Brownlee C."/>
            <person name="Cadoret J.P."/>
            <person name="Chiovitti A."/>
            <person name="Choi C.J."/>
            <person name="Coesel S."/>
            <person name="De Martino A."/>
            <person name="Detter J.C."/>
            <person name="Durkin C."/>
            <person name="Falciatore A."/>
            <person name="Fournet J."/>
            <person name="Haruta M."/>
            <person name="Huysman M.J."/>
            <person name="Jenkins B.D."/>
            <person name="Jiroutova K."/>
            <person name="Jorgensen R.E."/>
            <person name="Joubert Y."/>
            <person name="Kaplan A."/>
            <person name="Kroger N."/>
            <person name="Kroth P.G."/>
            <person name="La Roche J."/>
            <person name="Lindquist E."/>
            <person name="Lommer M."/>
            <person name="Martin-Jezequel V."/>
            <person name="Lopez P.J."/>
            <person name="Lucas S."/>
            <person name="Mangogna M."/>
            <person name="McGinnis K."/>
            <person name="Medlin L.K."/>
            <person name="Montsant A."/>
            <person name="Oudot-Le Secq M.P."/>
            <person name="Napoli C."/>
            <person name="Obornik M."/>
            <person name="Parker M.S."/>
            <person name="Petit J.L."/>
            <person name="Porcel B.M."/>
            <person name="Poulsen N."/>
            <person name="Robison M."/>
            <person name="Rychlewski L."/>
            <person name="Rynearson T.A."/>
            <person name="Schmutz J."/>
            <person name="Shapiro H."/>
            <person name="Siaut M."/>
            <person name="Stanley M."/>
            <person name="Sussman M.R."/>
            <person name="Taylor A.R."/>
            <person name="Vardi A."/>
            <person name="von Dassow P."/>
            <person name="Vyverman W."/>
            <person name="Willis A."/>
            <person name="Wyrwicz L.S."/>
            <person name="Rokhsar D.S."/>
            <person name="Weissenbach J."/>
            <person name="Armbrust E.V."/>
            <person name="Green B.R."/>
            <person name="Van de Peer Y."/>
            <person name="Grigoriev I.V."/>
        </authorList>
    </citation>
    <scope>NUCLEOTIDE SEQUENCE [LARGE SCALE GENOMIC DNA]</scope>
    <source>
        <strain evidence="10 11">CCAP 1055/1</strain>
    </source>
</reference>
<dbReference type="GO" id="GO:0006865">
    <property type="term" value="P:amino acid transport"/>
    <property type="evidence" value="ECO:0007669"/>
    <property type="project" value="UniProtKB-KW"/>
</dbReference>
<dbReference type="OMA" id="MACMVFL"/>
<dbReference type="RefSeq" id="XP_002181862.1">
    <property type="nucleotide sequence ID" value="XM_002181826.1"/>
</dbReference>
<feature type="transmembrane region" description="Helical" evidence="9">
    <location>
        <begin position="389"/>
        <end position="412"/>
    </location>
</feature>
<dbReference type="GO" id="GO:0016020">
    <property type="term" value="C:membrane"/>
    <property type="evidence" value="ECO:0007669"/>
    <property type="project" value="UniProtKB-SubCell"/>
</dbReference>
<dbReference type="Gene3D" id="1.20.1250.20">
    <property type="entry name" value="MFS general substrate transporter like domains"/>
    <property type="match status" value="1"/>
</dbReference>
<keyword evidence="11" id="KW-1185">Reference proteome</keyword>
<protein>
    <submittedName>
        <fullName evidence="10">Uncharacterized protein</fullName>
    </submittedName>
</protein>
<evidence type="ECO:0000256" key="1">
    <source>
        <dbReference type="ARBA" id="ARBA00004141"/>
    </source>
</evidence>
<keyword evidence="4 9" id="KW-0812">Transmembrane</keyword>
<evidence type="ECO:0000256" key="8">
    <source>
        <dbReference type="SAM" id="MobiDB-lite"/>
    </source>
</evidence>
<dbReference type="EMBL" id="CM000616">
    <property type="protein sequence ID" value="EEC46402.1"/>
    <property type="molecule type" value="Genomic_DNA"/>
</dbReference>
<comment type="similarity">
    <text evidence="2">Belongs to the SLC43A transporter (TC 2.A.1.44) family.</text>
</comment>
<evidence type="ECO:0000313" key="11">
    <source>
        <dbReference type="Proteomes" id="UP000000759"/>
    </source>
</evidence>
<feature type="transmembrane region" description="Helical" evidence="9">
    <location>
        <begin position="358"/>
        <end position="377"/>
    </location>
</feature>
<dbReference type="PANTHER" id="PTHR20772:SF2">
    <property type="entry name" value="PROTEIN FMP42"/>
    <property type="match status" value="1"/>
</dbReference>
<dbReference type="KEGG" id="pti:PHATRDRAFT_47588"/>
<dbReference type="InParanoid" id="B7G466"/>
<evidence type="ECO:0000256" key="5">
    <source>
        <dbReference type="ARBA" id="ARBA00022970"/>
    </source>
</evidence>
<keyword evidence="7 9" id="KW-0472">Membrane</keyword>
<evidence type="ECO:0000313" key="10">
    <source>
        <dbReference type="EMBL" id="EEC46402.1"/>
    </source>
</evidence>
<feature type="compositionally biased region" description="Basic and acidic residues" evidence="8">
    <location>
        <begin position="221"/>
        <end position="237"/>
    </location>
</feature>
<dbReference type="PANTHER" id="PTHR20772">
    <property type="entry name" value="PROTEIN FMP42"/>
    <property type="match status" value="1"/>
</dbReference>
<feature type="transmembrane region" description="Helical" evidence="9">
    <location>
        <begin position="160"/>
        <end position="182"/>
    </location>
</feature>
<proteinExistence type="inferred from homology"/>
<reference evidence="11" key="2">
    <citation type="submission" date="2008-08" db="EMBL/GenBank/DDBJ databases">
        <authorList>
            <consortium name="Diatom Consortium"/>
            <person name="Grigoriev I."/>
            <person name="Grimwood J."/>
            <person name="Kuo A."/>
            <person name="Otillar R.P."/>
            <person name="Salamov A."/>
            <person name="Detter J.C."/>
            <person name="Lindquist E."/>
            <person name="Shapiro H."/>
            <person name="Lucas S."/>
            <person name="Glavina del Rio T."/>
            <person name="Pitluck S."/>
            <person name="Rokhsar D."/>
            <person name="Bowler C."/>
        </authorList>
    </citation>
    <scope>GENOME REANNOTATION</scope>
    <source>
        <strain evidence="11">CCAP 1055/1</strain>
    </source>
</reference>
<keyword evidence="3" id="KW-0813">Transport</keyword>
<dbReference type="HOGENOM" id="CLU_552628_0_0_1"/>
<dbReference type="InterPro" id="IPR036259">
    <property type="entry name" value="MFS_trans_sf"/>
</dbReference>
<sequence>MVVSPSSEKIQARRRLGLFVISCLYTVFYIGAFFGYGPMQLLLEQNNAFSWKCSAEQQSAGEICPAQTSALINVSFFAQISQIVSPLLGQMADQFGAHTVAYLMAASSIVFLTLLTLAAHYHWDRALYVAFGFGALSTWCGGLLSVQTGLFFTGQTRSRVIFVLNSLFDAGSITYLGLWGIAEVSGASLAPIAGGYLGLAVILFGAGTYFWSVAVPVSEESKGADNEPQKKTDEIYKDPNIPQHGGVPDDKSVEGSASFVDQVSNDTDADKGMGSDGEYVLVADRSPRKQMTSPPFLALSLFWTIHVTSNQFALTTTRDFLAYLGDDELGNRYLTIFTLLLPASLCALPFVDYMIIRFGFVGGFQGVNALALAYGIIRVSSTNLKVQVLGFIFFSFFRSFLFGVFFSFLPTLISGNVVGKATGAMFFITGVTAFINIPLTTLAIETFGGDFFVPNLIYLCLVLPCIAATVYIGRVVETEKLERLQQNTQKDSLR</sequence>
<dbReference type="Proteomes" id="UP000000759">
    <property type="component" value="Chromosome 14"/>
</dbReference>